<dbReference type="STRING" id="1673428.CPM_1837"/>
<reference evidence="17" key="3">
    <citation type="submission" date="2016-06" db="EMBL/GenBank/DDBJ databases">
        <authorList>
            <person name="Toshchakov V.S."/>
        </authorList>
    </citation>
    <scope>NUCLEOTIDE SEQUENCE [LARGE SCALE GENOMIC DNA]</scope>
    <source>
        <strain>PM4 (JCM 30641</strain>
        <strain evidence="17">\VKM B-2940)</strain>
    </source>
</reference>
<dbReference type="PANTHER" id="PTHR11918">
    <property type="entry name" value="RADICAL SAM PROTEINS"/>
    <property type="match status" value="1"/>
</dbReference>
<dbReference type="AlphaFoldDB" id="A0A1N5WMA7"/>
<comment type="similarity">
    <text evidence="2 11">Belongs to the methylthiotransferase family. CDKAL1 subfamily.</text>
</comment>
<keyword evidence="9 11" id="KW-0411">Iron-sulfur</keyword>
<dbReference type="SFLD" id="SFLDS00029">
    <property type="entry name" value="Radical_SAM"/>
    <property type="match status" value="1"/>
</dbReference>
<evidence type="ECO:0000256" key="11">
    <source>
        <dbReference type="RuleBase" id="RU368081"/>
    </source>
</evidence>
<dbReference type="NCBIfam" id="TIGR01578">
    <property type="entry name" value="MiaB-like-B"/>
    <property type="match status" value="1"/>
</dbReference>
<dbReference type="GO" id="GO:0035598">
    <property type="term" value="F:tRNA (N(6)-L-threonylcarbamoyladenosine(37)-C(2))-methylthiotransferase activity"/>
    <property type="evidence" value="ECO:0007669"/>
    <property type="project" value="UniProtKB-UniRule"/>
</dbReference>
<evidence type="ECO:0000256" key="10">
    <source>
        <dbReference type="ARBA" id="ARBA00051661"/>
    </source>
</evidence>
<dbReference type="InterPro" id="IPR038135">
    <property type="entry name" value="Methylthiotransferase_N_sf"/>
</dbReference>
<accession>A0A1N5WMA7</accession>
<dbReference type="Pfam" id="PF04055">
    <property type="entry name" value="Radical_SAM"/>
    <property type="match status" value="1"/>
</dbReference>
<comment type="cofactor">
    <cofactor evidence="11">
        <name>[4Fe-4S] cluster</name>
        <dbReference type="ChEBI" id="CHEBI:49883"/>
    </cofactor>
    <text evidence="11">Binds 1 or 2 [4Fe-4S] cluster. One cluster is coordinated with 3 cysteines and an exchangeable S-adenosyl-L-methionine.</text>
</comment>
<evidence type="ECO:0000256" key="3">
    <source>
        <dbReference type="ARBA" id="ARBA00022485"/>
    </source>
</evidence>
<comment type="function">
    <text evidence="1 11">Catalyzes the methylthiolation of N6-threonylcarbamoyladenosine (t(6)A), leading to the formation of 2-methylthio-N6-threonylcarbamoyladenosine (ms(2)t(6)A) at position 37 in tRNAs that read codons beginning with adenine.</text>
</comment>
<evidence type="ECO:0000313" key="15">
    <source>
        <dbReference type="EMBL" id="SIM86339.1"/>
    </source>
</evidence>
<feature type="domain" description="TRAM" evidence="12">
    <location>
        <begin position="344"/>
        <end position="404"/>
    </location>
</feature>
<evidence type="ECO:0000256" key="6">
    <source>
        <dbReference type="ARBA" id="ARBA00022694"/>
    </source>
</evidence>
<evidence type="ECO:0000256" key="4">
    <source>
        <dbReference type="ARBA" id="ARBA00022679"/>
    </source>
</evidence>
<dbReference type="InterPro" id="IPR023404">
    <property type="entry name" value="rSAM_horseshoe"/>
</dbReference>
<dbReference type="InterPro" id="IPR007197">
    <property type="entry name" value="rSAM"/>
</dbReference>
<dbReference type="InterPro" id="IPR002792">
    <property type="entry name" value="TRAM_dom"/>
</dbReference>
<keyword evidence="7 11" id="KW-0479">Metal-binding</keyword>
<dbReference type="SUPFAM" id="SSF102114">
    <property type="entry name" value="Radical SAM enzymes"/>
    <property type="match status" value="1"/>
</dbReference>
<evidence type="ECO:0000259" key="14">
    <source>
        <dbReference type="PROSITE" id="PS51918"/>
    </source>
</evidence>
<keyword evidence="3 11" id="KW-0004">4Fe-4S</keyword>
<dbReference type="PROSITE" id="PS51449">
    <property type="entry name" value="MTTASE_N"/>
    <property type="match status" value="1"/>
</dbReference>
<dbReference type="EC" id="2.8.4.5" evidence="11"/>
<evidence type="ECO:0000256" key="8">
    <source>
        <dbReference type="ARBA" id="ARBA00023004"/>
    </source>
</evidence>
<gene>
    <name evidence="16" type="ORF">CPM_1837</name>
    <name evidence="15" type="ORF">CSP5_1898</name>
</gene>
<dbReference type="Proteomes" id="UP000187822">
    <property type="component" value="Chromosome I"/>
</dbReference>
<feature type="domain" description="Radical SAM core" evidence="14">
    <location>
        <begin position="112"/>
        <end position="342"/>
    </location>
</feature>
<dbReference type="GO" id="GO:0046872">
    <property type="term" value="F:metal ion binding"/>
    <property type="evidence" value="ECO:0007669"/>
    <property type="project" value="UniProtKB-UniRule"/>
</dbReference>
<comment type="catalytic activity">
    <reaction evidence="10 11">
        <text>N(6)-L-threonylcarbamoyladenosine(37) in tRNA + (sulfur carrier)-SH + AH2 + 2 S-adenosyl-L-methionine = 2-methylsulfanyl-N(6)-L-threonylcarbamoyladenosine(37) in tRNA + (sulfur carrier)-H + 5'-deoxyadenosine + L-methionine + A + S-adenosyl-L-homocysteine + 2 H(+)</text>
        <dbReference type="Rhea" id="RHEA:37075"/>
        <dbReference type="Rhea" id="RHEA-COMP:10163"/>
        <dbReference type="Rhea" id="RHEA-COMP:11092"/>
        <dbReference type="Rhea" id="RHEA-COMP:14737"/>
        <dbReference type="Rhea" id="RHEA-COMP:14739"/>
        <dbReference type="ChEBI" id="CHEBI:13193"/>
        <dbReference type="ChEBI" id="CHEBI:15378"/>
        <dbReference type="ChEBI" id="CHEBI:17319"/>
        <dbReference type="ChEBI" id="CHEBI:17499"/>
        <dbReference type="ChEBI" id="CHEBI:29917"/>
        <dbReference type="ChEBI" id="CHEBI:57844"/>
        <dbReference type="ChEBI" id="CHEBI:57856"/>
        <dbReference type="ChEBI" id="CHEBI:59789"/>
        <dbReference type="ChEBI" id="CHEBI:64428"/>
        <dbReference type="ChEBI" id="CHEBI:74418"/>
        <dbReference type="ChEBI" id="CHEBI:74420"/>
        <dbReference type="EC" id="2.8.4.5"/>
    </reaction>
</comment>
<keyword evidence="8 11" id="KW-0408">Iron</keyword>
<evidence type="ECO:0000313" key="18">
    <source>
        <dbReference type="Proteomes" id="UP000195607"/>
    </source>
</evidence>
<dbReference type="GeneID" id="41589134"/>
<evidence type="ECO:0000313" key="17">
    <source>
        <dbReference type="Proteomes" id="UP000187822"/>
    </source>
</evidence>
<keyword evidence="5 11" id="KW-0949">S-adenosyl-L-methionine</keyword>
<dbReference type="RefSeq" id="WP_021789730.1">
    <property type="nucleotide sequence ID" value="NZ_LT671858.1"/>
</dbReference>
<dbReference type="PANTHER" id="PTHR11918:SF45">
    <property type="entry name" value="THREONYLCARBAMOYLADENOSINE TRNA METHYLTHIOTRANSFERASE"/>
    <property type="match status" value="1"/>
</dbReference>
<keyword evidence="6 11" id="KW-0819">tRNA processing</keyword>
<evidence type="ECO:0000256" key="2">
    <source>
        <dbReference type="ARBA" id="ARBA00008616"/>
    </source>
</evidence>
<dbReference type="PROSITE" id="PS50926">
    <property type="entry name" value="TRAM"/>
    <property type="match status" value="1"/>
</dbReference>
<evidence type="ECO:0000256" key="1">
    <source>
        <dbReference type="ARBA" id="ARBA00002399"/>
    </source>
</evidence>
<protein>
    <recommendedName>
        <fullName evidence="11">tRNA-t(6)A37 methylthiotransferase</fullName>
        <ecNumber evidence="11">2.8.4.5</ecNumber>
    </recommendedName>
</protein>
<dbReference type="InterPro" id="IPR013848">
    <property type="entry name" value="Methylthiotransferase_N"/>
</dbReference>
<keyword evidence="4 11" id="KW-0808">Transferase</keyword>
<sequence>MSRKIYVESYGCTQEKSETGLYVNKIMGDGDKITQDPEDADLRVIGTCVVIKKTENKMLERIGYLSELGQTTVIGCLPPISSGTLIEKNVNVISQSEFRSLYRGDMDDIEIKEPSILDGVPINQGCTGNCNFCISRVARGKLLSRVPDKICNQIGMILERGKREIRISSLDTAAYGKDIGIRLPDLIKKITSIDSFFKLRVGMMEPKNTEEILNDLIREYRNEKVFKFLHLPVQDGDDRILELMNREYSVSSYYNINEKFRNAFKNGVFSTDIIVGYPGSDEESFQKTCELLYKSRPDIVNITTFSPRQYTRDFNKKMPQSNLIKKWSAEYTRIHKEILNENQSRFVEREISIFITEQGKTGTVIGRDESYRPVVVKNEIPLYSKVDVEIVETGPTYLIGKQLRA</sequence>
<dbReference type="Pfam" id="PF00919">
    <property type="entry name" value="UPF0004"/>
    <property type="match status" value="1"/>
</dbReference>
<evidence type="ECO:0000256" key="7">
    <source>
        <dbReference type="ARBA" id="ARBA00022723"/>
    </source>
</evidence>
<dbReference type="InterPro" id="IPR058240">
    <property type="entry name" value="rSAM_sf"/>
</dbReference>
<dbReference type="OrthoDB" id="372134at2157"/>
<dbReference type="Proteomes" id="UP000195607">
    <property type="component" value="Chromosome I"/>
</dbReference>
<keyword evidence="17" id="KW-1185">Reference proteome</keyword>
<dbReference type="EMBL" id="LT671858">
    <property type="protein sequence ID" value="SIM86339.1"/>
    <property type="molecule type" value="Genomic_DNA"/>
</dbReference>
<name>A0A1N5WMA7_9ARCH</name>
<proteinExistence type="inferred from homology"/>
<dbReference type="KEGG" id="cdiv:CPM_1837"/>
<feature type="domain" description="MTTase N-terminal" evidence="13">
    <location>
        <begin position="3"/>
        <end position="112"/>
    </location>
</feature>
<evidence type="ECO:0000259" key="12">
    <source>
        <dbReference type="PROSITE" id="PS50926"/>
    </source>
</evidence>
<evidence type="ECO:0000256" key="9">
    <source>
        <dbReference type="ARBA" id="ARBA00023014"/>
    </source>
</evidence>
<dbReference type="SFLD" id="SFLDG01082">
    <property type="entry name" value="B12-binding_domain_containing"/>
    <property type="match status" value="1"/>
</dbReference>
<dbReference type="InterPro" id="IPR006638">
    <property type="entry name" value="Elp3/MiaA/NifB-like_rSAM"/>
</dbReference>
<evidence type="ECO:0000256" key="5">
    <source>
        <dbReference type="ARBA" id="ARBA00022691"/>
    </source>
</evidence>
<dbReference type="Gene3D" id="3.80.30.20">
    <property type="entry name" value="tm_1862 like domain"/>
    <property type="match status" value="1"/>
</dbReference>
<dbReference type="SMART" id="SM00729">
    <property type="entry name" value="Elp3"/>
    <property type="match status" value="1"/>
</dbReference>
<organism evidence="15 18">
    <name type="scientific">Cuniculiplasma divulgatum</name>
    <dbReference type="NCBI Taxonomy" id="1673428"/>
    <lineage>
        <taxon>Archaea</taxon>
        <taxon>Methanobacteriati</taxon>
        <taxon>Thermoplasmatota</taxon>
        <taxon>Thermoplasmata</taxon>
        <taxon>Thermoplasmatales</taxon>
        <taxon>Cuniculiplasmataceae</taxon>
        <taxon>Cuniculiplasma</taxon>
    </lineage>
</organism>
<dbReference type="Gene3D" id="3.40.50.12160">
    <property type="entry name" value="Methylthiotransferase, N-terminal domain"/>
    <property type="match status" value="1"/>
</dbReference>
<evidence type="ECO:0000313" key="16">
    <source>
        <dbReference type="EMBL" id="SJK85614.1"/>
    </source>
</evidence>
<dbReference type="EMBL" id="LT719092">
    <property type="protein sequence ID" value="SJK85614.1"/>
    <property type="molecule type" value="Genomic_DNA"/>
</dbReference>
<evidence type="ECO:0000259" key="13">
    <source>
        <dbReference type="PROSITE" id="PS51449"/>
    </source>
</evidence>
<reference evidence="15 18" key="1">
    <citation type="submission" date="2016-04" db="EMBL/GenBank/DDBJ databases">
        <authorList>
            <person name="Evans L.H."/>
            <person name="Alamgir A."/>
            <person name="Owens N."/>
            <person name="Weber N.D."/>
            <person name="Virtaneva K."/>
            <person name="Barbian K."/>
            <person name="Babar A."/>
            <person name="Rosenke K."/>
        </authorList>
    </citation>
    <scope>NUCLEOTIDE SEQUENCE [LARGE SCALE GENOMIC DNA]</scope>
    <source>
        <strain evidence="15">S5</strain>
        <strain evidence="18">S5(T) (JCM 30642 \VKM B-2941)</strain>
    </source>
</reference>
<dbReference type="GO" id="GO:0051539">
    <property type="term" value="F:4 iron, 4 sulfur cluster binding"/>
    <property type="evidence" value="ECO:0007669"/>
    <property type="project" value="UniProtKB-UniRule"/>
</dbReference>
<dbReference type="Pfam" id="PF01938">
    <property type="entry name" value="TRAM"/>
    <property type="match status" value="1"/>
</dbReference>
<reference evidence="16" key="2">
    <citation type="submission" date="2016-06" db="EMBL/GenBank/DDBJ databases">
        <authorList>
            <person name="Olsen C.W."/>
            <person name="Carey S."/>
            <person name="Hinshaw L."/>
            <person name="Karasin A.I."/>
        </authorList>
    </citation>
    <scope>NUCLEOTIDE SEQUENCE [LARGE SCALE GENOMIC DNA]</scope>
    <source>
        <strain evidence="16">PM4</strain>
    </source>
</reference>
<dbReference type="PROSITE" id="PS51918">
    <property type="entry name" value="RADICAL_SAM"/>
    <property type="match status" value="1"/>
</dbReference>
<dbReference type="InterPro" id="IPR006466">
    <property type="entry name" value="MiaB-like_arc_euk"/>
</dbReference>